<reference evidence="4 5" key="1">
    <citation type="journal article" date="2014" name="Genome Announc.">
        <title>Complete Genome Sequence of the Thermophilic Polychlorinated Biphenyl Degrader Geobacillus sp. Strain JF8 (NBRC 109937).</title>
        <authorList>
            <person name="Shintani M."/>
            <person name="Ohtsubo Y."/>
            <person name="Fukuda K."/>
            <person name="Hosoyama A."/>
            <person name="Ohji S."/>
            <person name="Yamazoe A."/>
            <person name="Fujita N."/>
            <person name="Nagata Y."/>
            <person name="Tsuda M."/>
            <person name="Hatta T."/>
            <person name="Kimbara K."/>
        </authorList>
    </citation>
    <scope>NUCLEOTIDE SEQUENCE [LARGE SCALE GENOMIC DNA]</scope>
    <source>
        <strain evidence="4 5">JF8</strain>
    </source>
</reference>
<dbReference type="GO" id="GO:0044281">
    <property type="term" value="P:small molecule metabolic process"/>
    <property type="evidence" value="ECO:0007669"/>
    <property type="project" value="UniProtKB-ARBA"/>
</dbReference>
<evidence type="ECO:0000256" key="1">
    <source>
        <dbReference type="ARBA" id="ARBA00010211"/>
    </source>
</evidence>
<feature type="domain" description="Fumarylacetoacetase-like C-terminal" evidence="3">
    <location>
        <begin position="49"/>
        <end position="250"/>
    </location>
</feature>
<evidence type="ECO:0000313" key="4">
    <source>
        <dbReference type="EMBL" id="AGT33374.1"/>
    </source>
</evidence>
<evidence type="ECO:0000313" key="5">
    <source>
        <dbReference type="Proteomes" id="UP000015500"/>
    </source>
</evidence>
<dbReference type="Gene3D" id="3.90.850.10">
    <property type="entry name" value="Fumarylacetoacetase-like, C-terminal domain"/>
    <property type="match status" value="1"/>
</dbReference>
<dbReference type="InterPro" id="IPR036663">
    <property type="entry name" value="Fumarylacetoacetase_C_sf"/>
</dbReference>
<comment type="similarity">
    <text evidence="1">Belongs to the FAH family.</text>
</comment>
<dbReference type="EMBL" id="CP006254">
    <property type="protein sequence ID" value="AGT33374.1"/>
    <property type="molecule type" value="Genomic_DNA"/>
</dbReference>
<dbReference type="OrthoDB" id="9805307at2"/>
<dbReference type="PATRIC" id="fig|1345697.3.peg.3097"/>
<dbReference type="GO" id="GO:0018800">
    <property type="term" value="F:5-oxopent-3-ene-1,2,5-tricarboxylate decarboxylase activity"/>
    <property type="evidence" value="ECO:0007669"/>
    <property type="project" value="InterPro"/>
</dbReference>
<dbReference type="HOGENOM" id="CLU_028458_4_1_9"/>
<dbReference type="RefSeq" id="WP_020961163.1">
    <property type="nucleotide sequence ID" value="NC_022080.4"/>
</dbReference>
<proteinExistence type="inferred from homology"/>
<accession>S5Z2V5</accession>
<protein>
    <recommendedName>
        <fullName evidence="3">Fumarylacetoacetase-like C-terminal domain-containing protein</fullName>
    </recommendedName>
</protein>
<dbReference type="NCBIfam" id="TIGR02305">
    <property type="entry name" value="HpaG-N-term"/>
    <property type="match status" value="1"/>
</dbReference>
<dbReference type="STRING" id="1921421.M493_15790"/>
<dbReference type="GO" id="GO:0008704">
    <property type="term" value="F:5-carboxymethyl-2-hydroxymuconate delta-isomerase activity"/>
    <property type="evidence" value="ECO:0007669"/>
    <property type="project" value="InterPro"/>
</dbReference>
<dbReference type="Proteomes" id="UP000015500">
    <property type="component" value="Chromosome"/>
</dbReference>
<keyword evidence="5" id="KW-1185">Reference proteome</keyword>
<dbReference type="SUPFAM" id="SSF56529">
    <property type="entry name" value="FAH"/>
    <property type="match status" value="1"/>
</dbReference>
<dbReference type="InterPro" id="IPR051121">
    <property type="entry name" value="FAH"/>
</dbReference>
<name>S5Z2V5_GEOG3</name>
<evidence type="ECO:0000259" key="3">
    <source>
        <dbReference type="Pfam" id="PF01557"/>
    </source>
</evidence>
<dbReference type="PANTHER" id="PTHR42796:SF4">
    <property type="entry name" value="FUMARYLACETOACETATE HYDROLASE DOMAIN-CONTAINING PROTEIN 2A"/>
    <property type="match status" value="1"/>
</dbReference>
<dbReference type="AlphaFoldDB" id="S5Z2V5"/>
<dbReference type="InterPro" id="IPR011234">
    <property type="entry name" value="Fumarylacetoacetase-like_C"/>
</dbReference>
<dbReference type="Pfam" id="PF01557">
    <property type="entry name" value="FAA_hydrolase"/>
    <property type="match status" value="1"/>
</dbReference>
<dbReference type="InterPro" id="IPR012686">
    <property type="entry name" value="HPA_isomer/decarb_N"/>
</dbReference>
<dbReference type="GO" id="GO:0046872">
    <property type="term" value="F:metal ion binding"/>
    <property type="evidence" value="ECO:0007669"/>
    <property type="project" value="UniProtKB-KW"/>
</dbReference>
<dbReference type="PANTHER" id="PTHR42796">
    <property type="entry name" value="FUMARYLACETOACETATE HYDROLASE DOMAIN-CONTAINING PROTEIN 2A-RELATED"/>
    <property type="match status" value="1"/>
</dbReference>
<gene>
    <name evidence="4" type="ORF">M493_15790</name>
</gene>
<dbReference type="KEGG" id="gjf:M493_15790"/>
<organism evidence="4 5">
    <name type="scientific">Geobacillus genomosp. 3</name>
    <dbReference type="NCBI Taxonomy" id="1921421"/>
    <lineage>
        <taxon>Bacteria</taxon>
        <taxon>Bacillati</taxon>
        <taxon>Bacillota</taxon>
        <taxon>Bacilli</taxon>
        <taxon>Bacillales</taxon>
        <taxon>Anoxybacillaceae</taxon>
        <taxon>Geobacillus</taxon>
    </lineage>
</organism>
<sequence length="259" mass="28905">MNVQLRLAGVRGMIEAEAAPQSGTVRWHGRMHRMEELEWAAPVGGAMYGVAWNDRLEWERCFERMHQPPYRKPPEGPVLYMKPANTINAHRRPVFLPPGVNELRAVPALGLVIGRTAARVQPGRALDYVDGYTIVNDFSIPHEQRYRPAVKEQARDGFAPVGPWIVPKREAPPLSALSVRVYVNGLLVQQAGAGRFRRPVEQWLADVTDFMTLYPGDVLFFGWPADAPLAAAGDVVRVEIEGVGVLENRLAREEGGEER</sequence>
<evidence type="ECO:0000256" key="2">
    <source>
        <dbReference type="ARBA" id="ARBA00022723"/>
    </source>
</evidence>
<keyword evidence="2" id="KW-0479">Metal-binding</keyword>